<dbReference type="InterPro" id="IPR016032">
    <property type="entry name" value="Sig_transdc_resp-reg_C-effctor"/>
</dbReference>
<evidence type="ECO:0000256" key="4">
    <source>
        <dbReference type="ARBA" id="ARBA00023125"/>
    </source>
</evidence>
<dbReference type="GeneID" id="57876211"/>
<dbReference type="PANTHER" id="PTHR48111">
    <property type="entry name" value="REGULATOR OF RPOS"/>
    <property type="match status" value="1"/>
</dbReference>
<dbReference type="Gene3D" id="6.10.250.690">
    <property type="match status" value="1"/>
</dbReference>
<gene>
    <name evidence="10" type="ordered locus">XALc_0890</name>
</gene>
<evidence type="ECO:0000256" key="6">
    <source>
        <dbReference type="PROSITE-ProRule" id="PRU00169"/>
    </source>
</evidence>
<evidence type="ECO:0000256" key="7">
    <source>
        <dbReference type="PROSITE-ProRule" id="PRU01091"/>
    </source>
</evidence>
<sequence>MRLLVIEDNRNLVANLFDYFEARGHTLDAAPDGVTGLHLATTQQYDALILDWMLPRLDGQQVLRALREEHQANLPVIMLTARDELPDKIAGFRAGADDYLTKPFALPELEVRLEALLVRANGRGRSKVLRVGDLQLDLATLEVTRGGRILHLYPACRKLLEVLMQASPAAVTRDRLEHALWGDEPPDGDMLRSHIYDLRRSVDGPFAAKLIHTLPRIGYRLAVVESNEDEHAA</sequence>
<dbReference type="eggNOG" id="COG0745">
    <property type="taxonomic scope" value="Bacteria"/>
</dbReference>
<dbReference type="Gene3D" id="3.40.50.2300">
    <property type="match status" value="1"/>
</dbReference>
<dbReference type="GO" id="GO:0000976">
    <property type="term" value="F:transcription cis-regulatory region binding"/>
    <property type="evidence" value="ECO:0007669"/>
    <property type="project" value="TreeGrafter"/>
</dbReference>
<dbReference type="Gene3D" id="1.10.10.10">
    <property type="entry name" value="Winged helix-like DNA-binding domain superfamily/Winged helix DNA-binding domain"/>
    <property type="match status" value="1"/>
</dbReference>
<dbReference type="SUPFAM" id="SSF46894">
    <property type="entry name" value="C-terminal effector domain of the bipartite response regulators"/>
    <property type="match status" value="1"/>
</dbReference>
<feature type="domain" description="OmpR/PhoB-type" evidence="9">
    <location>
        <begin position="126"/>
        <end position="223"/>
    </location>
</feature>
<dbReference type="SUPFAM" id="SSF52172">
    <property type="entry name" value="CheY-like"/>
    <property type="match status" value="1"/>
</dbReference>
<keyword evidence="4 7" id="KW-0238">DNA-binding</keyword>
<organism evidence="10 11">
    <name type="scientific">Xanthomonas albilineans (strain GPE PC73 / CFBP 7063)</name>
    <dbReference type="NCBI Taxonomy" id="380358"/>
    <lineage>
        <taxon>Bacteria</taxon>
        <taxon>Pseudomonadati</taxon>
        <taxon>Pseudomonadota</taxon>
        <taxon>Gammaproteobacteria</taxon>
        <taxon>Lysobacterales</taxon>
        <taxon>Lysobacteraceae</taxon>
        <taxon>Xanthomonas</taxon>
    </lineage>
</organism>
<dbReference type="Pfam" id="PF00072">
    <property type="entry name" value="Response_reg"/>
    <property type="match status" value="1"/>
</dbReference>
<dbReference type="GO" id="GO:0000156">
    <property type="term" value="F:phosphorelay response regulator activity"/>
    <property type="evidence" value="ECO:0007669"/>
    <property type="project" value="TreeGrafter"/>
</dbReference>
<dbReference type="RefSeq" id="WP_012915418.1">
    <property type="nucleotide sequence ID" value="NC_013722.1"/>
</dbReference>
<keyword evidence="3" id="KW-0805">Transcription regulation</keyword>
<dbReference type="CDD" id="cd17574">
    <property type="entry name" value="REC_OmpR"/>
    <property type="match status" value="1"/>
</dbReference>
<evidence type="ECO:0000256" key="5">
    <source>
        <dbReference type="ARBA" id="ARBA00023163"/>
    </source>
</evidence>
<dbReference type="PROSITE" id="PS51755">
    <property type="entry name" value="OMPR_PHOB"/>
    <property type="match status" value="1"/>
</dbReference>
<dbReference type="FunFam" id="1.10.10.10:FF:000058">
    <property type="entry name" value="DNA-binding response OmpR family regulator"/>
    <property type="match status" value="1"/>
</dbReference>
<dbReference type="CDD" id="cd00383">
    <property type="entry name" value="trans_reg_C"/>
    <property type="match status" value="1"/>
</dbReference>
<dbReference type="InterPro" id="IPR036388">
    <property type="entry name" value="WH-like_DNA-bd_sf"/>
</dbReference>
<dbReference type="InterPro" id="IPR001789">
    <property type="entry name" value="Sig_transdc_resp-reg_receiver"/>
</dbReference>
<name>D2UCM2_XANAP</name>
<evidence type="ECO:0000259" key="9">
    <source>
        <dbReference type="PROSITE" id="PS51755"/>
    </source>
</evidence>
<evidence type="ECO:0000313" key="10">
    <source>
        <dbReference type="EMBL" id="CBA15408.1"/>
    </source>
</evidence>
<dbReference type="InterPro" id="IPR039420">
    <property type="entry name" value="WalR-like"/>
</dbReference>
<proteinExistence type="predicted"/>
<reference evidence="10 11" key="1">
    <citation type="journal article" date="2009" name="BMC Genomics">
        <title>The complete genome sequence of Xanthomonas albilineans provides new insights into the reductive genome evolution of the xylem-limited Xanthomonadaceae.</title>
        <authorList>
            <person name="Pieretti I."/>
            <person name="Royer M."/>
            <person name="Barbe V."/>
            <person name="Carrere S."/>
            <person name="Koebnik R."/>
            <person name="Cociancich S."/>
            <person name="Couloux A."/>
            <person name="Darrasse A."/>
            <person name="Gouzy J."/>
            <person name="Jacques M.A."/>
            <person name="Lauber E."/>
            <person name="Manceau C."/>
            <person name="Mangenot S."/>
            <person name="Poussier S."/>
            <person name="Segurens B."/>
            <person name="Szurek B."/>
            <person name="Verdier V."/>
            <person name="Arlat M."/>
            <person name="Rott P."/>
        </authorList>
    </citation>
    <scope>NUCLEOTIDE SEQUENCE [LARGE SCALE GENOMIC DNA]</scope>
    <source>
        <strain evidence="11">GPE PC73 / CFBP 7063</strain>
    </source>
</reference>
<dbReference type="InterPro" id="IPR001867">
    <property type="entry name" value="OmpR/PhoB-type_DNA-bd"/>
</dbReference>
<evidence type="ECO:0000256" key="3">
    <source>
        <dbReference type="ARBA" id="ARBA00023015"/>
    </source>
</evidence>
<dbReference type="KEGG" id="xal:XALC_0890"/>
<keyword evidence="5" id="KW-0804">Transcription</keyword>
<feature type="domain" description="Response regulatory" evidence="8">
    <location>
        <begin position="2"/>
        <end position="117"/>
    </location>
</feature>
<protein>
    <submittedName>
        <fullName evidence="10">Putative two-component systel regulatory protein</fullName>
    </submittedName>
</protein>
<dbReference type="GO" id="GO:0006355">
    <property type="term" value="P:regulation of DNA-templated transcription"/>
    <property type="evidence" value="ECO:0007669"/>
    <property type="project" value="InterPro"/>
</dbReference>
<evidence type="ECO:0000256" key="1">
    <source>
        <dbReference type="ARBA" id="ARBA00022553"/>
    </source>
</evidence>
<dbReference type="EMBL" id="FP565176">
    <property type="protein sequence ID" value="CBA15408.1"/>
    <property type="molecule type" value="Genomic_DNA"/>
</dbReference>
<evidence type="ECO:0000259" key="8">
    <source>
        <dbReference type="PROSITE" id="PS50110"/>
    </source>
</evidence>
<keyword evidence="2" id="KW-0902">Two-component regulatory system</keyword>
<dbReference type="Pfam" id="PF00486">
    <property type="entry name" value="Trans_reg_C"/>
    <property type="match status" value="1"/>
</dbReference>
<evidence type="ECO:0000256" key="2">
    <source>
        <dbReference type="ARBA" id="ARBA00023012"/>
    </source>
</evidence>
<accession>D2UCM2</accession>
<dbReference type="SMART" id="SM00448">
    <property type="entry name" value="REC"/>
    <property type="match status" value="1"/>
</dbReference>
<feature type="DNA-binding region" description="OmpR/PhoB-type" evidence="7">
    <location>
        <begin position="126"/>
        <end position="223"/>
    </location>
</feature>
<dbReference type="PATRIC" id="fig|29447.3.peg.884"/>
<dbReference type="AlphaFoldDB" id="D2UCM2"/>
<keyword evidence="11" id="KW-1185">Reference proteome</keyword>
<feature type="modified residue" description="4-aspartylphosphate" evidence="6">
    <location>
        <position position="51"/>
    </location>
</feature>
<evidence type="ECO:0000313" key="11">
    <source>
        <dbReference type="Proteomes" id="UP000001890"/>
    </source>
</evidence>
<dbReference type="GO" id="GO:0032993">
    <property type="term" value="C:protein-DNA complex"/>
    <property type="evidence" value="ECO:0007669"/>
    <property type="project" value="TreeGrafter"/>
</dbReference>
<dbReference type="STRING" id="380358.XALC_0890"/>
<keyword evidence="1 6" id="KW-0597">Phosphoprotein</keyword>
<dbReference type="InterPro" id="IPR011006">
    <property type="entry name" value="CheY-like_superfamily"/>
</dbReference>
<dbReference type="PROSITE" id="PS50110">
    <property type="entry name" value="RESPONSE_REGULATORY"/>
    <property type="match status" value="1"/>
</dbReference>
<dbReference type="GO" id="GO:0005829">
    <property type="term" value="C:cytosol"/>
    <property type="evidence" value="ECO:0007669"/>
    <property type="project" value="TreeGrafter"/>
</dbReference>
<dbReference type="SMART" id="SM00862">
    <property type="entry name" value="Trans_reg_C"/>
    <property type="match status" value="1"/>
</dbReference>
<dbReference type="Proteomes" id="UP000001890">
    <property type="component" value="Chromosome"/>
</dbReference>
<dbReference type="OrthoDB" id="9802426at2"/>
<dbReference type="PANTHER" id="PTHR48111:SF22">
    <property type="entry name" value="REGULATOR OF RPOS"/>
    <property type="match status" value="1"/>
</dbReference>